<dbReference type="CDD" id="cd00303">
    <property type="entry name" value="retropepsin_like"/>
    <property type="match status" value="1"/>
</dbReference>
<evidence type="ECO:0000313" key="24">
    <source>
        <dbReference type="EMBL" id="KNE96961.1"/>
    </source>
</evidence>
<dbReference type="Gene3D" id="2.40.50.40">
    <property type="match status" value="1"/>
</dbReference>
<evidence type="ECO:0000256" key="8">
    <source>
        <dbReference type="ARBA" id="ARBA00022759"/>
    </source>
</evidence>
<dbReference type="PANTHER" id="PTHR37984">
    <property type="entry name" value="PROTEIN CBG26694"/>
    <property type="match status" value="1"/>
</dbReference>
<dbReference type="InterPro" id="IPR001584">
    <property type="entry name" value="Integrase_cat-core"/>
</dbReference>
<keyword evidence="1" id="KW-0507">mRNA processing</keyword>
<dbReference type="PROSITE" id="PS50878">
    <property type="entry name" value="RT_POL"/>
    <property type="match status" value="1"/>
</dbReference>
<evidence type="ECO:0000256" key="19">
    <source>
        <dbReference type="SAM" id="MobiDB-lite"/>
    </source>
</evidence>
<dbReference type="InterPro" id="IPR041588">
    <property type="entry name" value="Integrase_H2C2"/>
</dbReference>
<evidence type="ECO:0000256" key="4">
    <source>
        <dbReference type="ARBA" id="ARBA00022695"/>
    </source>
</evidence>
<keyword evidence="8" id="KW-0255">Endonuclease</keyword>
<evidence type="ECO:0000256" key="9">
    <source>
        <dbReference type="ARBA" id="ARBA00022801"/>
    </source>
</evidence>
<evidence type="ECO:0000313" key="25">
    <source>
        <dbReference type="Proteomes" id="UP000054564"/>
    </source>
</evidence>
<dbReference type="InterPro" id="IPR056924">
    <property type="entry name" value="SH3_Tf2-1"/>
</dbReference>
<proteinExistence type="predicted"/>
<dbReference type="Gene3D" id="3.30.420.10">
    <property type="entry name" value="Ribonuclease H-like superfamily/Ribonuclease H"/>
    <property type="match status" value="1"/>
</dbReference>
<organism evidence="24 25">
    <name type="scientific">Puccinia striiformis f. sp. tritici PST-78</name>
    <dbReference type="NCBI Taxonomy" id="1165861"/>
    <lineage>
        <taxon>Eukaryota</taxon>
        <taxon>Fungi</taxon>
        <taxon>Dikarya</taxon>
        <taxon>Basidiomycota</taxon>
        <taxon>Pucciniomycotina</taxon>
        <taxon>Pucciniomycetes</taxon>
        <taxon>Pucciniales</taxon>
        <taxon>Pucciniaceae</taxon>
        <taxon>Puccinia</taxon>
    </lineage>
</organism>
<keyword evidence="2" id="KW-0645">Protease</keyword>
<dbReference type="InterPro" id="IPR041577">
    <property type="entry name" value="RT_RNaseH_2"/>
</dbReference>
<keyword evidence="17" id="KW-0511">Multifunctional enzyme</keyword>
<feature type="compositionally biased region" description="Basic and acidic residues" evidence="19">
    <location>
        <begin position="492"/>
        <end position="511"/>
    </location>
</feature>
<dbReference type="GO" id="GO:0015074">
    <property type="term" value="P:DNA integration"/>
    <property type="evidence" value="ECO:0007669"/>
    <property type="project" value="UniProtKB-KW"/>
</dbReference>
<evidence type="ECO:0000256" key="12">
    <source>
        <dbReference type="ARBA" id="ARBA00022908"/>
    </source>
</evidence>
<dbReference type="PROSITE" id="PS50013">
    <property type="entry name" value="CHROMO_2"/>
    <property type="match status" value="1"/>
</dbReference>
<gene>
    <name evidence="24" type="ORF">PSTG_09695</name>
</gene>
<keyword evidence="25" id="KW-1185">Reference proteome</keyword>
<keyword evidence="7" id="KW-0064">Aspartyl protease</keyword>
<evidence type="ECO:0000256" key="18">
    <source>
        <dbReference type="PROSITE-ProRule" id="PRU00047"/>
    </source>
</evidence>
<dbReference type="Gene3D" id="2.40.70.10">
    <property type="entry name" value="Acid Proteases"/>
    <property type="match status" value="1"/>
</dbReference>
<comment type="caution">
    <text evidence="24">The sequence shown here is derived from an EMBL/GenBank/DDBJ whole genome shotgun (WGS) entry which is preliminary data.</text>
</comment>
<dbReference type="Gene3D" id="3.10.20.370">
    <property type="match status" value="1"/>
</dbReference>
<feature type="region of interest" description="Disordered" evidence="19">
    <location>
        <begin position="1129"/>
        <end position="1153"/>
    </location>
</feature>
<evidence type="ECO:0000256" key="17">
    <source>
        <dbReference type="ARBA" id="ARBA00023268"/>
    </source>
</evidence>
<feature type="region of interest" description="Disordered" evidence="19">
    <location>
        <begin position="459"/>
        <end position="522"/>
    </location>
</feature>
<dbReference type="InterPro" id="IPR016197">
    <property type="entry name" value="Chromo-like_dom_sf"/>
</dbReference>
<keyword evidence="11" id="KW-0694">RNA-binding</keyword>
<dbReference type="Pfam" id="PF17921">
    <property type="entry name" value="Integrase_H2C2"/>
    <property type="match status" value="1"/>
</dbReference>
<sequence length="1641" mass="184547">MSNDLNKQFEELMSVVKEERKLRQAAETELLVTRQAAELAAVTAATNLANANTVATKAIDAKKGPKMGMPDKFDGTRGDKAEAWVRKVGLYMISHPDEFPDDRTKVIWSMSYLEGPALAWSEQFSNKLFRAEEVSYDNDFAPSFTSMYLDTKKKPKAEAAIRKLKQKKSVADYTHQFNIHATNTGWEIPTLVSQYRQGLKSNVRLALLISRAEFTSLAEISNLSLKKDNEINGTETTTTPATTSAPTADPNAMDLSAFRGQLSDSEKARMMRNGQCFRCTKPGHIARDCPEKKKGKGPTRISELEEELKQWKSGAKKFDGDNNAERSKNGGAQEATPQTPILKPRFLIDSGATHNVLSETYTKSARLVQYTTPSTRTITGFDGTKSQASSEISLTIDKDDNPSKFIVTRLKDAYDGILGMPWLESNGHCINWHQHKVQLMATVTELGTQQRGLSRLQVSPPQVCTAGPDANHSNETLPSATSVSVYQPLPSHRIDENQDPNTRKTELEVRDTVGGTNRRMTEGIEVSSYPLRTSGYEMPPNNKTLPCATSVSVPQASHIGPEETGINTAKASWSTAAKIAADVNNNKPVKDIKELVPEYYHRFLDMFQKKRAQVLPPRRQYDFRVELIPGATPQAGHIIPLSPAENVALDKLIEEGLSTGTIRRTTSPWAAPVLFTGKKDGNLRPCFDYRKLNAVTVKNRYPLPLTMDLVDSLLDADTFSKLDLRNAYGNLRVAEGDEEKLAFVCRAGQFAPLTMPFGPTGAPGYFQYFIQDILLGHIGRDTAAYLDDILIYTQKGDNHEEAVTNILEVLSKHELWLKPEKCEFSKTEVEYLGLLISCNKVRMDPTKVSAVTDWPQPRNVKELQRFIGFSNFYRRFIDHFSGIARPLHDLTRSQTPYVWNEKCQKAFQALKTAFTSAPILKIADPYKAFILECDCSDYALGAILSQLCEKDGELHPVAFLSRSLVQAEKNYEVFDKELLAIIASFKEWRHYLEGNPHRLKAVVYTDHRNLESFMTTKELTRRQARWAETMGCFDFEIVFRPGRQSTKSDALSRRPDLAPEKGDKLTFGQLLKPKNITDNTFTEVAEFDTWFEDKSIDLKDAEHWFQVDVLGVEEYADAREGEVTAAELEGPTGVQVSPPSVRTSGPTTTHNYKTLPRATTVSKDLHPTLSRTPLGDGSVGTPCQTDLEIIEAIRRATEKDSRIKELSKGTLDNRFSIVDGIMYEQGQIVVPADNTIKKAILKSRHDSRLAGHPGRARTLALVRRCFTWPSAKKFVNQYVDGCDSCQRVKSSTQQPFGSLEPLPIPAGPWTDISYDLITDLPESNKCDSILTVVDRLTKMAHFLPYRGSIFVSQLTKQLDNQLGIRLHPSTAYHPRTDGQSEIANKAVEHYIRHFTSYRQDDWEPLLATAEFTYNNNQHTSTGVSPFKANYGYDPNYGGVPSNEQCIPEVARRLQLLAEVQDELKSCLEQAQESMKVQFDKKVKATPKWSVGDEVWLSSRNISTTRPSPKLDHRWLGPFPIQSQVSQSAYRLTLPLSMRGVHPVFHVSTLRRHQGDEIVGRRQERPEPVEVLGEEEWEVEEVLDGRRKGRKTEFLISWKGCGPEENSWEPEENLMNCGELLNTFKSKVPTATTETRRFRRMK</sequence>
<feature type="region of interest" description="Disordered" evidence="19">
    <location>
        <begin position="230"/>
        <end position="253"/>
    </location>
</feature>
<dbReference type="InterPro" id="IPR012337">
    <property type="entry name" value="RNaseH-like_sf"/>
</dbReference>
<evidence type="ECO:0000256" key="6">
    <source>
        <dbReference type="ARBA" id="ARBA00022723"/>
    </source>
</evidence>
<name>A0A0L0VCN9_9BASI</name>
<dbReference type="InterPro" id="IPR001878">
    <property type="entry name" value="Znf_CCHC"/>
</dbReference>
<dbReference type="CDD" id="cd00024">
    <property type="entry name" value="CD_CSD"/>
    <property type="match status" value="1"/>
</dbReference>
<keyword evidence="13" id="KW-0695">RNA-directed DNA polymerase</keyword>
<evidence type="ECO:0000256" key="16">
    <source>
        <dbReference type="ARBA" id="ARBA00023172"/>
    </source>
</evidence>
<keyword evidence="4" id="KW-0548">Nucleotidyltransferase</keyword>
<dbReference type="GO" id="GO:0006397">
    <property type="term" value="P:mRNA processing"/>
    <property type="evidence" value="ECO:0007669"/>
    <property type="project" value="UniProtKB-KW"/>
</dbReference>
<evidence type="ECO:0000259" key="23">
    <source>
        <dbReference type="PROSITE" id="PS50994"/>
    </source>
</evidence>
<keyword evidence="10" id="KW-0460">Magnesium</keyword>
<dbReference type="InterPro" id="IPR021109">
    <property type="entry name" value="Peptidase_aspartic_dom_sf"/>
</dbReference>
<dbReference type="SUPFAM" id="SSF56672">
    <property type="entry name" value="DNA/RNA polymerases"/>
    <property type="match status" value="1"/>
</dbReference>
<dbReference type="Pfam" id="PF00078">
    <property type="entry name" value="RVT_1"/>
    <property type="match status" value="1"/>
</dbReference>
<keyword evidence="18" id="KW-0862">Zinc</keyword>
<reference evidence="25" key="1">
    <citation type="submission" date="2014-03" db="EMBL/GenBank/DDBJ databases">
        <title>The Genome Sequence of Puccinia striiformis f. sp. tritici PST-78.</title>
        <authorList>
            <consortium name="The Broad Institute Genome Sequencing Platform"/>
            <person name="Cuomo C."/>
            <person name="Hulbert S."/>
            <person name="Chen X."/>
            <person name="Walker B."/>
            <person name="Young S.K."/>
            <person name="Zeng Q."/>
            <person name="Gargeya S."/>
            <person name="Fitzgerald M."/>
            <person name="Haas B."/>
            <person name="Abouelleil A."/>
            <person name="Alvarado L."/>
            <person name="Arachchi H.M."/>
            <person name="Berlin A.M."/>
            <person name="Chapman S.B."/>
            <person name="Goldberg J."/>
            <person name="Griggs A."/>
            <person name="Gujja S."/>
            <person name="Hansen M."/>
            <person name="Howarth C."/>
            <person name="Imamovic A."/>
            <person name="Larimer J."/>
            <person name="McCowan C."/>
            <person name="Montmayeur A."/>
            <person name="Murphy C."/>
            <person name="Neiman D."/>
            <person name="Pearson M."/>
            <person name="Priest M."/>
            <person name="Roberts A."/>
            <person name="Saif S."/>
            <person name="Shea T."/>
            <person name="Sisk P."/>
            <person name="Sykes S."/>
            <person name="Wortman J."/>
            <person name="Nusbaum C."/>
            <person name="Birren B."/>
        </authorList>
    </citation>
    <scope>NUCLEOTIDE SEQUENCE [LARGE SCALE GENOMIC DNA]</scope>
    <source>
        <strain evidence="25">race PST-78</strain>
    </source>
</reference>
<keyword evidence="16" id="KW-0233">DNA recombination</keyword>
<dbReference type="FunFam" id="3.10.20.370:FF:000001">
    <property type="entry name" value="Retrovirus-related Pol polyprotein from transposon 17.6-like protein"/>
    <property type="match status" value="1"/>
</dbReference>
<feature type="region of interest" description="Disordered" evidence="19">
    <location>
        <begin position="312"/>
        <end position="340"/>
    </location>
</feature>
<dbReference type="OrthoDB" id="2505288at2759"/>
<keyword evidence="5" id="KW-0540">Nuclease</keyword>
<evidence type="ECO:0000259" key="22">
    <source>
        <dbReference type="PROSITE" id="PS50878"/>
    </source>
</evidence>
<dbReference type="GO" id="GO:0003723">
    <property type="term" value="F:RNA binding"/>
    <property type="evidence" value="ECO:0007669"/>
    <property type="project" value="UniProtKB-KW"/>
</dbReference>
<feature type="compositionally biased region" description="Low complexity" evidence="19">
    <location>
        <begin position="234"/>
        <end position="250"/>
    </location>
</feature>
<evidence type="ECO:0008006" key="26">
    <source>
        <dbReference type="Google" id="ProtNLM"/>
    </source>
</evidence>
<dbReference type="CDD" id="cd09274">
    <property type="entry name" value="RNase_HI_RT_Ty3"/>
    <property type="match status" value="1"/>
</dbReference>
<dbReference type="PROSITE" id="PS50994">
    <property type="entry name" value="INTEGRASE"/>
    <property type="match status" value="1"/>
</dbReference>
<feature type="compositionally biased region" description="Polar residues" evidence="19">
    <location>
        <begin position="471"/>
        <end position="485"/>
    </location>
</feature>
<dbReference type="FunFam" id="3.30.70.270:FF:000063">
    <property type="entry name" value="Zinc knuckle domaincontaining protein"/>
    <property type="match status" value="1"/>
</dbReference>
<evidence type="ECO:0000259" key="20">
    <source>
        <dbReference type="PROSITE" id="PS50013"/>
    </source>
</evidence>
<dbReference type="SUPFAM" id="SSF50630">
    <property type="entry name" value="Acid proteases"/>
    <property type="match status" value="1"/>
</dbReference>
<dbReference type="GO" id="GO:0006508">
    <property type="term" value="P:proteolysis"/>
    <property type="evidence" value="ECO:0007669"/>
    <property type="project" value="UniProtKB-KW"/>
</dbReference>
<dbReference type="InterPro" id="IPR023780">
    <property type="entry name" value="Chromo_domain"/>
</dbReference>
<dbReference type="Pfam" id="PF03732">
    <property type="entry name" value="Retrotrans_gag"/>
    <property type="match status" value="1"/>
</dbReference>
<dbReference type="SUPFAM" id="SSF57756">
    <property type="entry name" value="Retrovirus zinc finger-like domains"/>
    <property type="match status" value="1"/>
</dbReference>
<evidence type="ECO:0000256" key="13">
    <source>
        <dbReference type="ARBA" id="ARBA00022918"/>
    </source>
</evidence>
<keyword evidence="14" id="KW-0239">DNA-directed DNA polymerase</keyword>
<dbReference type="InterPro" id="IPR005162">
    <property type="entry name" value="Retrotrans_gag_dom"/>
</dbReference>
<dbReference type="InterPro" id="IPR050951">
    <property type="entry name" value="Retrovirus_Pol_polyprotein"/>
</dbReference>
<evidence type="ECO:0000256" key="7">
    <source>
        <dbReference type="ARBA" id="ARBA00022750"/>
    </source>
</evidence>
<keyword evidence="6" id="KW-0479">Metal-binding</keyword>
<accession>A0A0L0VCN9</accession>
<dbReference type="Gene3D" id="3.10.10.10">
    <property type="entry name" value="HIV Type 1 Reverse Transcriptase, subunit A, domain 1"/>
    <property type="match status" value="1"/>
</dbReference>
<dbReference type="GO" id="GO:0008270">
    <property type="term" value="F:zinc ion binding"/>
    <property type="evidence" value="ECO:0007669"/>
    <property type="project" value="UniProtKB-KW"/>
</dbReference>
<dbReference type="InterPro" id="IPR043502">
    <property type="entry name" value="DNA/RNA_pol_sf"/>
</dbReference>
<dbReference type="GO" id="GO:0003964">
    <property type="term" value="F:RNA-directed DNA polymerase activity"/>
    <property type="evidence" value="ECO:0007669"/>
    <property type="project" value="UniProtKB-KW"/>
</dbReference>
<dbReference type="SMART" id="SM00343">
    <property type="entry name" value="ZnF_C2HC"/>
    <property type="match status" value="1"/>
</dbReference>
<feature type="compositionally biased region" description="Basic and acidic residues" evidence="19">
    <location>
        <begin position="316"/>
        <end position="328"/>
    </location>
</feature>
<evidence type="ECO:0000256" key="11">
    <source>
        <dbReference type="ARBA" id="ARBA00022884"/>
    </source>
</evidence>
<dbReference type="Pfam" id="PF24626">
    <property type="entry name" value="SH3_Tf2-1"/>
    <property type="match status" value="1"/>
</dbReference>
<evidence type="ECO:0000256" key="2">
    <source>
        <dbReference type="ARBA" id="ARBA00022670"/>
    </source>
</evidence>
<dbReference type="Pfam" id="PF00098">
    <property type="entry name" value="zf-CCHC"/>
    <property type="match status" value="1"/>
</dbReference>
<dbReference type="STRING" id="1165861.A0A0L0VCN9"/>
<keyword evidence="18" id="KW-0863">Zinc-finger</keyword>
<evidence type="ECO:0000256" key="15">
    <source>
        <dbReference type="ARBA" id="ARBA00023125"/>
    </source>
</evidence>
<keyword evidence="12" id="KW-0229">DNA integration</keyword>
<dbReference type="InterPro" id="IPR000953">
    <property type="entry name" value="Chromo/chromo_shadow_dom"/>
</dbReference>
<dbReference type="SMART" id="SM00298">
    <property type="entry name" value="CHROMO"/>
    <property type="match status" value="1"/>
</dbReference>
<evidence type="ECO:0000256" key="10">
    <source>
        <dbReference type="ARBA" id="ARBA00022842"/>
    </source>
</evidence>
<dbReference type="SUPFAM" id="SSF53098">
    <property type="entry name" value="Ribonuclease H-like"/>
    <property type="match status" value="1"/>
</dbReference>
<dbReference type="Pfam" id="PF17919">
    <property type="entry name" value="RT_RNaseH_2"/>
    <property type="match status" value="1"/>
</dbReference>
<dbReference type="InterPro" id="IPR036397">
    <property type="entry name" value="RNaseH_sf"/>
</dbReference>
<dbReference type="GO" id="GO:0006338">
    <property type="term" value="P:chromatin remodeling"/>
    <property type="evidence" value="ECO:0007669"/>
    <property type="project" value="UniProtKB-ARBA"/>
</dbReference>
<keyword evidence="15" id="KW-0238">DNA-binding</keyword>
<dbReference type="Pfam" id="PF08284">
    <property type="entry name" value="RVP_2"/>
    <property type="match status" value="1"/>
</dbReference>
<evidence type="ECO:0000256" key="5">
    <source>
        <dbReference type="ARBA" id="ARBA00022722"/>
    </source>
</evidence>
<feature type="domain" description="Integrase catalytic" evidence="23">
    <location>
        <begin position="1342"/>
        <end position="1433"/>
    </location>
</feature>
<keyword evidence="3" id="KW-0808">Transferase</keyword>
<dbReference type="Proteomes" id="UP000054564">
    <property type="component" value="Unassembled WGS sequence"/>
</dbReference>
<evidence type="ECO:0000256" key="1">
    <source>
        <dbReference type="ARBA" id="ARBA00022664"/>
    </source>
</evidence>
<evidence type="ECO:0000256" key="14">
    <source>
        <dbReference type="ARBA" id="ARBA00022932"/>
    </source>
</evidence>
<dbReference type="Gene3D" id="4.10.60.10">
    <property type="entry name" value="Zinc finger, CCHC-type"/>
    <property type="match status" value="1"/>
</dbReference>
<dbReference type="PANTHER" id="PTHR37984:SF5">
    <property type="entry name" value="PROTEIN NYNRIN-LIKE"/>
    <property type="match status" value="1"/>
</dbReference>
<dbReference type="SUPFAM" id="SSF54160">
    <property type="entry name" value="Chromo domain-like"/>
    <property type="match status" value="1"/>
</dbReference>
<dbReference type="Pfam" id="PF00385">
    <property type="entry name" value="Chromo"/>
    <property type="match status" value="1"/>
</dbReference>
<dbReference type="GO" id="GO:0006310">
    <property type="term" value="P:DNA recombination"/>
    <property type="evidence" value="ECO:0007669"/>
    <property type="project" value="UniProtKB-KW"/>
</dbReference>
<dbReference type="GO" id="GO:0003887">
    <property type="term" value="F:DNA-directed DNA polymerase activity"/>
    <property type="evidence" value="ECO:0007669"/>
    <property type="project" value="UniProtKB-KW"/>
</dbReference>
<dbReference type="CDD" id="cd01647">
    <property type="entry name" value="RT_LTR"/>
    <property type="match status" value="1"/>
</dbReference>
<dbReference type="InterPro" id="IPR036875">
    <property type="entry name" value="Znf_CCHC_sf"/>
</dbReference>
<evidence type="ECO:0000259" key="21">
    <source>
        <dbReference type="PROSITE" id="PS50158"/>
    </source>
</evidence>
<dbReference type="PROSITE" id="PS50158">
    <property type="entry name" value="ZF_CCHC"/>
    <property type="match status" value="1"/>
</dbReference>
<feature type="domain" description="Chromo" evidence="20">
    <location>
        <begin position="1576"/>
        <end position="1635"/>
    </location>
</feature>
<dbReference type="EMBL" id="AJIL01000074">
    <property type="protein sequence ID" value="KNE96961.1"/>
    <property type="molecule type" value="Genomic_DNA"/>
</dbReference>
<feature type="compositionally biased region" description="Polar residues" evidence="19">
    <location>
        <begin position="1134"/>
        <end position="1153"/>
    </location>
</feature>
<protein>
    <recommendedName>
        <fullName evidence="26">Reverse transcriptase</fullName>
    </recommendedName>
</protein>
<dbReference type="InterPro" id="IPR000477">
    <property type="entry name" value="RT_dom"/>
</dbReference>
<keyword evidence="9" id="KW-0378">Hydrolase</keyword>
<evidence type="ECO:0000256" key="3">
    <source>
        <dbReference type="ARBA" id="ARBA00022679"/>
    </source>
</evidence>
<feature type="domain" description="CCHC-type" evidence="21">
    <location>
        <begin position="276"/>
        <end position="291"/>
    </location>
</feature>
<dbReference type="GO" id="GO:0003677">
    <property type="term" value="F:DNA binding"/>
    <property type="evidence" value="ECO:0007669"/>
    <property type="project" value="UniProtKB-KW"/>
</dbReference>
<feature type="domain" description="Reverse transcriptase" evidence="22">
    <location>
        <begin position="657"/>
        <end position="836"/>
    </location>
</feature>
<dbReference type="Gene3D" id="3.30.70.270">
    <property type="match status" value="2"/>
</dbReference>
<dbReference type="GO" id="GO:0004190">
    <property type="term" value="F:aspartic-type endopeptidase activity"/>
    <property type="evidence" value="ECO:0007669"/>
    <property type="project" value="UniProtKB-KW"/>
</dbReference>
<dbReference type="GO" id="GO:0005634">
    <property type="term" value="C:nucleus"/>
    <property type="evidence" value="ECO:0007669"/>
    <property type="project" value="UniProtKB-ARBA"/>
</dbReference>
<dbReference type="Gene3D" id="1.10.340.70">
    <property type="match status" value="1"/>
</dbReference>
<dbReference type="InterPro" id="IPR043128">
    <property type="entry name" value="Rev_trsase/Diguanyl_cyclase"/>
</dbReference>